<proteinExistence type="predicted"/>
<keyword evidence="2" id="KW-1185">Reference proteome</keyword>
<evidence type="ECO:0008006" key="3">
    <source>
        <dbReference type="Google" id="ProtNLM"/>
    </source>
</evidence>
<dbReference type="AlphaFoldDB" id="A0A7W4Z823"/>
<evidence type="ECO:0000313" key="2">
    <source>
        <dbReference type="Proteomes" id="UP000535937"/>
    </source>
</evidence>
<gene>
    <name evidence="1" type="ORF">FHS09_000914</name>
</gene>
<name>A0A7W4Z823_9GAMM</name>
<dbReference type="EMBL" id="JACHWZ010000003">
    <property type="protein sequence ID" value="MBB3060101.1"/>
    <property type="molecule type" value="Genomic_DNA"/>
</dbReference>
<dbReference type="RefSeq" id="WP_183457159.1">
    <property type="nucleotide sequence ID" value="NZ_JACHWZ010000003.1"/>
</dbReference>
<accession>A0A7W4Z823</accession>
<sequence length="215" mass="24562">MKVATFRLEDPERIPQNDIFDGGSETIFKIPTLPAYAIHHSNIEMDPCIFTASEVTQKISHEIQNCMVTVRGYYDLYSPASGFLTIYHAGIKDYSLLFPHIKSESLRQRLGQFAQEAESALSSQSWMSYVLMVGAVLEGLLFNQFGDKSFAVLIRDAIDRNLIDNQEAALFQEVRATRNRVHAAKHMEPFSNRKIAMELNVIYERLLKRSWISPD</sequence>
<reference evidence="1 2" key="1">
    <citation type="submission" date="2020-08" db="EMBL/GenBank/DDBJ databases">
        <title>Genomic Encyclopedia of Type Strains, Phase III (KMG-III): the genomes of soil and plant-associated and newly described type strains.</title>
        <authorList>
            <person name="Whitman W."/>
        </authorList>
    </citation>
    <scope>NUCLEOTIDE SEQUENCE [LARGE SCALE GENOMIC DNA]</scope>
    <source>
        <strain evidence="1 2">CECT 8799</strain>
    </source>
</reference>
<evidence type="ECO:0000313" key="1">
    <source>
        <dbReference type="EMBL" id="MBB3060101.1"/>
    </source>
</evidence>
<organism evidence="1 2">
    <name type="scientific">Microbulbifer rhizosphaerae</name>
    <dbReference type="NCBI Taxonomy" id="1562603"/>
    <lineage>
        <taxon>Bacteria</taxon>
        <taxon>Pseudomonadati</taxon>
        <taxon>Pseudomonadota</taxon>
        <taxon>Gammaproteobacteria</taxon>
        <taxon>Cellvibrionales</taxon>
        <taxon>Microbulbiferaceae</taxon>
        <taxon>Microbulbifer</taxon>
    </lineage>
</organism>
<comment type="caution">
    <text evidence="1">The sequence shown here is derived from an EMBL/GenBank/DDBJ whole genome shotgun (WGS) entry which is preliminary data.</text>
</comment>
<protein>
    <recommendedName>
        <fullName evidence="3">DUF4145 domain-containing protein</fullName>
    </recommendedName>
</protein>
<dbReference type="Proteomes" id="UP000535937">
    <property type="component" value="Unassembled WGS sequence"/>
</dbReference>